<keyword evidence="3" id="KW-0238">DNA-binding</keyword>
<dbReference type="Pfam" id="PF12833">
    <property type="entry name" value="HTH_18"/>
    <property type="match status" value="1"/>
</dbReference>
<dbReference type="Gene3D" id="1.10.10.60">
    <property type="entry name" value="Homeodomain-like"/>
    <property type="match status" value="2"/>
</dbReference>
<dbReference type="InterPro" id="IPR003313">
    <property type="entry name" value="AraC-bd"/>
</dbReference>
<evidence type="ECO:0000313" key="6">
    <source>
        <dbReference type="EMBL" id="KAA5608907.1"/>
    </source>
</evidence>
<dbReference type="OrthoDB" id="9804543at2"/>
<dbReference type="Pfam" id="PF02311">
    <property type="entry name" value="AraC_binding"/>
    <property type="match status" value="1"/>
</dbReference>
<comment type="caution">
    <text evidence="6">The sequence shown here is derived from an EMBL/GenBank/DDBJ whole genome shotgun (WGS) entry which is preliminary data.</text>
</comment>
<dbReference type="FunFam" id="1.10.10.60:FF:000132">
    <property type="entry name" value="AraC family transcriptional regulator"/>
    <property type="match status" value="1"/>
</dbReference>
<dbReference type="InterPro" id="IPR011051">
    <property type="entry name" value="RmlC_Cupin_sf"/>
</dbReference>
<gene>
    <name evidence="6" type="ORF">F1189_26915</name>
</gene>
<evidence type="ECO:0000256" key="2">
    <source>
        <dbReference type="ARBA" id="ARBA00023015"/>
    </source>
</evidence>
<protein>
    <submittedName>
        <fullName evidence="6">AraC family transcriptional regulator</fullName>
    </submittedName>
</protein>
<feature type="domain" description="HTH araC/xylS-type" evidence="5">
    <location>
        <begin position="148"/>
        <end position="248"/>
    </location>
</feature>
<dbReference type="PROSITE" id="PS01124">
    <property type="entry name" value="HTH_ARAC_FAMILY_2"/>
    <property type="match status" value="1"/>
</dbReference>
<dbReference type="InterPro" id="IPR014710">
    <property type="entry name" value="RmlC-like_jellyroll"/>
</dbReference>
<accession>A0A5M6ILV2</accession>
<dbReference type="AlphaFoldDB" id="A0A5M6ILV2"/>
<organism evidence="6 7">
    <name type="scientific">Rhodovastum atsumiense</name>
    <dbReference type="NCBI Taxonomy" id="504468"/>
    <lineage>
        <taxon>Bacteria</taxon>
        <taxon>Pseudomonadati</taxon>
        <taxon>Pseudomonadota</taxon>
        <taxon>Alphaproteobacteria</taxon>
        <taxon>Acetobacterales</taxon>
        <taxon>Acetobacteraceae</taxon>
        <taxon>Rhodovastum</taxon>
    </lineage>
</organism>
<dbReference type="SMART" id="SM00342">
    <property type="entry name" value="HTH_ARAC"/>
    <property type="match status" value="1"/>
</dbReference>
<evidence type="ECO:0000313" key="7">
    <source>
        <dbReference type="Proteomes" id="UP000325255"/>
    </source>
</evidence>
<dbReference type="GO" id="GO:0043565">
    <property type="term" value="F:sequence-specific DNA binding"/>
    <property type="evidence" value="ECO:0007669"/>
    <property type="project" value="InterPro"/>
</dbReference>
<dbReference type="InterPro" id="IPR018060">
    <property type="entry name" value="HTH_AraC"/>
</dbReference>
<dbReference type="PANTHER" id="PTHR11019">
    <property type="entry name" value="HTH-TYPE TRANSCRIPTIONAL REGULATOR NIMR"/>
    <property type="match status" value="1"/>
</dbReference>
<dbReference type="PANTHER" id="PTHR11019:SF159">
    <property type="entry name" value="TRANSCRIPTIONAL REGULATOR-RELATED"/>
    <property type="match status" value="1"/>
</dbReference>
<evidence type="ECO:0000256" key="1">
    <source>
        <dbReference type="ARBA" id="ARBA00022491"/>
    </source>
</evidence>
<dbReference type="SUPFAM" id="SSF51182">
    <property type="entry name" value="RmlC-like cupins"/>
    <property type="match status" value="1"/>
</dbReference>
<dbReference type="CDD" id="cd06124">
    <property type="entry name" value="cupin_NimR-like_N"/>
    <property type="match status" value="1"/>
</dbReference>
<reference evidence="6 7" key="1">
    <citation type="submission" date="2019-09" db="EMBL/GenBank/DDBJ databases">
        <title>Genome sequence of Rhodovastum atsumiense, a diverse member of the Acetobacteraceae family of non-sulfur purple photosynthetic bacteria.</title>
        <authorList>
            <person name="Meyer T."/>
            <person name="Kyndt J."/>
        </authorList>
    </citation>
    <scope>NUCLEOTIDE SEQUENCE [LARGE SCALE GENOMIC DNA]</scope>
    <source>
        <strain evidence="6 7">DSM 21279</strain>
    </source>
</reference>
<dbReference type="GO" id="GO:0003700">
    <property type="term" value="F:DNA-binding transcription factor activity"/>
    <property type="evidence" value="ECO:0007669"/>
    <property type="project" value="InterPro"/>
</dbReference>
<evidence type="ECO:0000256" key="3">
    <source>
        <dbReference type="ARBA" id="ARBA00023125"/>
    </source>
</evidence>
<sequence>MADPALPVIPFIHDSSDRFVSPPHRHGRAQLVWASAGIVTVRTGQGEWVIPPNRAVWIPAETEHVTGSRAAVAFRTLYLRADAVPDAAPDRCAAVAVSPLLRELILRATALPRADLSGRFATQLFALLREELRFLPDPPLHLPLPQDARLAGFCAGLLADPATAPDLITAAARLGMSRRSFIRLFQRDLGMSYGHWRQQARLLASLPMLAEGRPMLGIALDLGYQSPSAFSAVFRRVFGVVPTRYFRPE</sequence>
<dbReference type="SUPFAM" id="SSF46689">
    <property type="entry name" value="Homeodomain-like"/>
    <property type="match status" value="2"/>
</dbReference>
<evidence type="ECO:0000259" key="5">
    <source>
        <dbReference type="PROSITE" id="PS01124"/>
    </source>
</evidence>
<dbReference type="Gene3D" id="2.60.120.10">
    <property type="entry name" value="Jelly Rolls"/>
    <property type="match status" value="1"/>
</dbReference>
<dbReference type="InterPro" id="IPR009057">
    <property type="entry name" value="Homeodomain-like_sf"/>
</dbReference>
<keyword evidence="7" id="KW-1185">Reference proteome</keyword>
<dbReference type="Proteomes" id="UP000325255">
    <property type="component" value="Unassembled WGS sequence"/>
</dbReference>
<keyword evidence="1" id="KW-0678">Repressor</keyword>
<keyword evidence="4" id="KW-0804">Transcription</keyword>
<dbReference type="EMBL" id="VWPK01000065">
    <property type="protein sequence ID" value="KAA5608907.1"/>
    <property type="molecule type" value="Genomic_DNA"/>
</dbReference>
<keyword evidence="2" id="KW-0805">Transcription regulation</keyword>
<evidence type="ECO:0000256" key="4">
    <source>
        <dbReference type="ARBA" id="ARBA00023163"/>
    </source>
</evidence>
<name>A0A5M6ILV2_9PROT</name>
<proteinExistence type="predicted"/>